<reference evidence="2 3" key="1">
    <citation type="submission" date="2020-06" db="EMBL/GenBank/DDBJ databases">
        <title>Transcriptomic and genomic resources for Thalictrum thalictroides and T. hernandezii: Facilitating candidate gene discovery in an emerging model plant lineage.</title>
        <authorList>
            <person name="Arias T."/>
            <person name="Riano-Pachon D.M."/>
            <person name="Di Stilio V.S."/>
        </authorList>
    </citation>
    <scope>NUCLEOTIDE SEQUENCE [LARGE SCALE GENOMIC DNA]</scope>
    <source>
        <strain evidence="3">cv. WT478/WT964</strain>
        <tissue evidence="2">Leaves</tissue>
    </source>
</reference>
<evidence type="ECO:0000313" key="3">
    <source>
        <dbReference type="Proteomes" id="UP000554482"/>
    </source>
</evidence>
<sequence length="397" mass="44978">MDARAWPSNCKMQKLFAEQNSGENGDRISCLPEGVLLHILSFLPTKFAVGTSILSTKWRYLWISLPILDFCDDLLCSTKSTSEDQNDTQVNFMNFVDRVLLFHKASLQKFCLTCKTAHDPSRVNAWISTVIMRKVREMIIDVVLKDSFAFPKCPLQCEVLTVLKVEMDDVLKIPASITFSNLKILHCRYIGFSCDQSNQEVTLLFPTLEEFIMDECAWLEIKSVDIYAPMLKRLDIDDFSNYITSFYDYEMNIYAETLTSLRLNSGLSCMYTLHNMPLIVDASINLSECNTENIGNSVDELIKRICTVKDLKICCDVIKVLSSNMPIFSNVVNLDLVITGSLGSDRVLNLLQKMPKIESLVFSGGLGNFYDAEQLLTHTTLQQCFLACLKSENTNGR</sequence>
<organism evidence="2 3">
    <name type="scientific">Thalictrum thalictroides</name>
    <name type="common">Rue-anemone</name>
    <name type="synonym">Anemone thalictroides</name>
    <dbReference type="NCBI Taxonomy" id="46969"/>
    <lineage>
        <taxon>Eukaryota</taxon>
        <taxon>Viridiplantae</taxon>
        <taxon>Streptophyta</taxon>
        <taxon>Embryophyta</taxon>
        <taxon>Tracheophyta</taxon>
        <taxon>Spermatophyta</taxon>
        <taxon>Magnoliopsida</taxon>
        <taxon>Ranunculales</taxon>
        <taxon>Ranunculaceae</taxon>
        <taxon>Thalictroideae</taxon>
        <taxon>Thalictrum</taxon>
    </lineage>
</organism>
<dbReference type="Pfam" id="PF00646">
    <property type="entry name" value="F-box"/>
    <property type="match status" value="1"/>
</dbReference>
<dbReference type="CDD" id="cd22160">
    <property type="entry name" value="F-box_AtFBL13-like"/>
    <property type="match status" value="1"/>
</dbReference>
<name>A0A7J6V929_THATH</name>
<dbReference type="PANTHER" id="PTHR31293:SF12">
    <property type="entry name" value="RNI-LIKE SUPERFAMILY PROTEIN"/>
    <property type="match status" value="1"/>
</dbReference>
<dbReference type="OrthoDB" id="1298252at2759"/>
<dbReference type="InterPro" id="IPR055294">
    <property type="entry name" value="FBL60-like"/>
</dbReference>
<evidence type="ECO:0000313" key="2">
    <source>
        <dbReference type="EMBL" id="KAF5181287.1"/>
    </source>
</evidence>
<protein>
    <submittedName>
        <fullName evidence="2">F-box protein</fullName>
    </submittedName>
</protein>
<comment type="caution">
    <text evidence="2">The sequence shown here is derived from an EMBL/GenBank/DDBJ whole genome shotgun (WGS) entry which is preliminary data.</text>
</comment>
<feature type="domain" description="F-box" evidence="1">
    <location>
        <begin position="28"/>
        <end position="67"/>
    </location>
</feature>
<accession>A0A7J6V929</accession>
<dbReference type="Proteomes" id="UP000554482">
    <property type="component" value="Unassembled WGS sequence"/>
</dbReference>
<evidence type="ECO:0000259" key="1">
    <source>
        <dbReference type="Pfam" id="PF00646"/>
    </source>
</evidence>
<dbReference type="InterPro" id="IPR001810">
    <property type="entry name" value="F-box_dom"/>
</dbReference>
<dbReference type="PANTHER" id="PTHR31293">
    <property type="entry name" value="RNI-LIKE SUPERFAMILY PROTEIN"/>
    <property type="match status" value="1"/>
</dbReference>
<dbReference type="SUPFAM" id="SSF81383">
    <property type="entry name" value="F-box domain"/>
    <property type="match status" value="1"/>
</dbReference>
<gene>
    <name evidence="2" type="ORF">FRX31_029127</name>
</gene>
<dbReference type="EMBL" id="JABWDY010036331">
    <property type="protein sequence ID" value="KAF5181287.1"/>
    <property type="molecule type" value="Genomic_DNA"/>
</dbReference>
<dbReference type="InterPro" id="IPR036047">
    <property type="entry name" value="F-box-like_dom_sf"/>
</dbReference>
<proteinExistence type="predicted"/>
<dbReference type="InterPro" id="IPR053781">
    <property type="entry name" value="F-box_AtFBL13-like"/>
</dbReference>
<keyword evidence="3" id="KW-1185">Reference proteome</keyword>
<dbReference type="AlphaFoldDB" id="A0A7J6V929"/>